<evidence type="ECO:0000256" key="3">
    <source>
        <dbReference type="ARBA" id="ARBA00022837"/>
    </source>
</evidence>
<dbReference type="AlphaFoldDB" id="A0A6A6XI64"/>
<evidence type="ECO:0000256" key="2">
    <source>
        <dbReference type="ARBA" id="ARBA00022737"/>
    </source>
</evidence>
<dbReference type="Gene3D" id="1.10.418.10">
    <property type="entry name" value="Calponin-like domain"/>
    <property type="match status" value="2"/>
</dbReference>
<organism evidence="7 8">
    <name type="scientific">Melanomma pulvis-pyrius CBS 109.77</name>
    <dbReference type="NCBI Taxonomy" id="1314802"/>
    <lineage>
        <taxon>Eukaryota</taxon>
        <taxon>Fungi</taxon>
        <taxon>Dikarya</taxon>
        <taxon>Ascomycota</taxon>
        <taxon>Pezizomycotina</taxon>
        <taxon>Dothideomycetes</taxon>
        <taxon>Pleosporomycetidae</taxon>
        <taxon>Pleosporales</taxon>
        <taxon>Melanommataceae</taxon>
        <taxon>Melanomma</taxon>
    </lineage>
</organism>
<dbReference type="InterPro" id="IPR002048">
    <property type="entry name" value="EF_hand_dom"/>
</dbReference>
<dbReference type="GO" id="GO:0005509">
    <property type="term" value="F:calcium ion binding"/>
    <property type="evidence" value="ECO:0007669"/>
    <property type="project" value="InterPro"/>
</dbReference>
<keyword evidence="4" id="KW-0009">Actin-binding</keyword>
<dbReference type="FunFam" id="1.10.418.10:FF:000077">
    <property type="entry name" value="Related to alpha-actinin"/>
    <property type="match status" value="1"/>
</dbReference>
<evidence type="ECO:0000313" key="8">
    <source>
        <dbReference type="Proteomes" id="UP000799757"/>
    </source>
</evidence>
<dbReference type="FunFam" id="1.20.58.60:FF:000279">
    <property type="entry name" value="Calponin domain-containing protein"/>
    <property type="match status" value="1"/>
</dbReference>
<evidence type="ECO:0000256" key="1">
    <source>
        <dbReference type="ARBA" id="ARBA00010255"/>
    </source>
</evidence>
<dbReference type="PROSITE" id="PS00020">
    <property type="entry name" value="ACTININ_2"/>
    <property type="match status" value="1"/>
</dbReference>
<dbReference type="InterPro" id="IPR001589">
    <property type="entry name" value="Actinin_actin-bd_CS"/>
</dbReference>
<gene>
    <name evidence="7" type="ORF">K505DRAFT_359869</name>
</gene>
<name>A0A6A6XI64_9PLEO</name>
<dbReference type="SUPFAM" id="SSF46966">
    <property type="entry name" value="Spectrin repeat"/>
    <property type="match status" value="2"/>
</dbReference>
<feature type="domain" description="Calponin-homology (CH)" evidence="5">
    <location>
        <begin position="124"/>
        <end position="230"/>
    </location>
</feature>
<dbReference type="PANTHER" id="PTHR11915">
    <property type="entry name" value="SPECTRIN/FILAMIN RELATED CYTOSKELETAL PROTEIN"/>
    <property type="match status" value="1"/>
</dbReference>
<dbReference type="GO" id="GO:0003779">
    <property type="term" value="F:actin binding"/>
    <property type="evidence" value="ECO:0007669"/>
    <property type="project" value="UniProtKB-KW"/>
</dbReference>
<dbReference type="SMART" id="SM01184">
    <property type="entry name" value="efhand_Ca_insen"/>
    <property type="match status" value="1"/>
</dbReference>
<dbReference type="Gene3D" id="1.10.238.10">
    <property type="entry name" value="EF-hand"/>
    <property type="match status" value="2"/>
</dbReference>
<comment type="similarity">
    <text evidence="1">Belongs to the alpha-actinin family.</text>
</comment>
<evidence type="ECO:0000259" key="5">
    <source>
        <dbReference type="PROSITE" id="PS50021"/>
    </source>
</evidence>
<dbReference type="EMBL" id="MU001848">
    <property type="protein sequence ID" value="KAF2795773.1"/>
    <property type="molecule type" value="Genomic_DNA"/>
</dbReference>
<evidence type="ECO:0000313" key="7">
    <source>
        <dbReference type="EMBL" id="KAF2795773.1"/>
    </source>
</evidence>
<keyword evidence="2" id="KW-0677">Repeat</keyword>
<protein>
    <submittedName>
        <fullName evidence="7">Alpha-actinin-2</fullName>
    </submittedName>
</protein>
<dbReference type="InterPro" id="IPR036872">
    <property type="entry name" value="CH_dom_sf"/>
</dbReference>
<dbReference type="InterPro" id="IPR001715">
    <property type="entry name" value="CH_dom"/>
</dbReference>
<reference evidence="7" key="1">
    <citation type="journal article" date="2020" name="Stud. Mycol.">
        <title>101 Dothideomycetes genomes: a test case for predicting lifestyles and emergence of pathogens.</title>
        <authorList>
            <person name="Haridas S."/>
            <person name="Albert R."/>
            <person name="Binder M."/>
            <person name="Bloem J."/>
            <person name="Labutti K."/>
            <person name="Salamov A."/>
            <person name="Andreopoulos B."/>
            <person name="Baker S."/>
            <person name="Barry K."/>
            <person name="Bills G."/>
            <person name="Bluhm B."/>
            <person name="Cannon C."/>
            <person name="Castanera R."/>
            <person name="Culley D."/>
            <person name="Daum C."/>
            <person name="Ezra D."/>
            <person name="Gonzalez J."/>
            <person name="Henrissat B."/>
            <person name="Kuo A."/>
            <person name="Liang C."/>
            <person name="Lipzen A."/>
            <person name="Lutzoni F."/>
            <person name="Magnuson J."/>
            <person name="Mondo S."/>
            <person name="Nolan M."/>
            <person name="Ohm R."/>
            <person name="Pangilinan J."/>
            <person name="Park H.-J."/>
            <person name="Ramirez L."/>
            <person name="Alfaro M."/>
            <person name="Sun H."/>
            <person name="Tritt A."/>
            <person name="Yoshinaga Y."/>
            <person name="Zwiers L.-H."/>
            <person name="Turgeon B."/>
            <person name="Goodwin S."/>
            <person name="Spatafora J."/>
            <person name="Crous P."/>
            <person name="Grigoriev I."/>
        </authorList>
    </citation>
    <scope>NUCLEOTIDE SEQUENCE</scope>
    <source>
        <strain evidence="7">CBS 109.77</strain>
    </source>
</reference>
<sequence length="636" mass="73155">MAPLEQQWVKVQQKTFTKWLNSKLKVRDVQVQDLITDLSDGIALVHLLEILGNESLGRYASRPKLRVQKFENVNKSLDFIKRRGIQMTNIGAEDVVDGNSKIILGLIWTLILRFTISDINEEGLSAKEGLLLWCQRKTACYDEIEVRDFSSSWNDGLAFCALLDIHRPDLIDYDSLDKSDHRGNMQLAFDIASKEIGIPDLLDVEDVCDVAKPDERSLMTYIAYWFHAFSQMERVENAGRRVEKFVQNMQGAWEMQNNFEKRMRELLRQIMEQQKLWEESHFDGTYVDAKNQSSEFTAYKRKNKRAWVAEKSDLVGLLGNVKTKLSTYRLRPYDPPAELSLEALDLAWAGLMKAERDRSQVINETIRDIKNALRKSFADKANDFALALNTLSTSISGLEGDVEDQLEHTKQLSKSLTPLDAYLNIIATIDDQCEEANIEENDFTTYTYDELEYELGLVRSSVSKKLAFLENQMVARNMTNLTPIQLEEFESVFRHFDRDLSNSLAELEFSAALASLGLVYDEDEMHSKFRETSGGRDFVTFEQFIRFMVDETEDQNTAEQVFDSFKEVADGKPYVTEMDLRHSLVPDEIIEDLISTMPEHKGPDMQEDRNVPKFDYITYMERYMGGSPENGQVNGN</sequence>
<feature type="domain" description="Calponin-homology (CH)" evidence="5">
    <location>
        <begin position="10"/>
        <end position="115"/>
    </location>
</feature>
<dbReference type="FunFam" id="1.10.238.10:FF:000223">
    <property type="entry name" value="Related to alpha-actinin"/>
    <property type="match status" value="1"/>
</dbReference>
<dbReference type="PROSITE" id="PS50021">
    <property type="entry name" value="CH"/>
    <property type="match status" value="2"/>
</dbReference>
<evidence type="ECO:0000256" key="4">
    <source>
        <dbReference type="ARBA" id="ARBA00023203"/>
    </source>
</evidence>
<dbReference type="SMART" id="SM00033">
    <property type="entry name" value="CH"/>
    <property type="match status" value="2"/>
</dbReference>
<dbReference type="PROSITE" id="PS00019">
    <property type="entry name" value="ACTININ_1"/>
    <property type="match status" value="1"/>
</dbReference>
<dbReference type="FunFam" id="1.20.58.60:FF:000138">
    <property type="entry name" value="Alpha-actinin, sarcomeric"/>
    <property type="match status" value="1"/>
</dbReference>
<accession>A0A6A6XI64</accession>
<dbReference type="SUPFAM" id="SSF47576">
    <property type="entry name" value="Calponin-homology domain, CH-domain"/>
    <property type="match status" value="1"/>
</dbReference>
<feature type="domain" description="EF-hand" evidence="6">
    <location>
        <begin position="484"/>
        <end position="519"/>
    </location>
</feature>
<dbReference type="SUPFAM" id="SSF47473">
    <property type="entry name" value="EF-hand"/>
    <property type="match status" value="1"/>
</dbReference>
<dbReference type="Pfam" id="PF08726">
    <property type="entry name" value="EFhand_Ca_insen"/>
    <property type="match status" value="1"/>
</dbReference>
<dbReference type="Gene3D" id="1.20.58.60">
    <property type="match status" value="2"/>
</dbReference>
<dbReference type="CDD" id="cd21291">
    <property type="entry name" value="CH_SpAIN1-like_rpt2"/>
    <property type="match status" value="1"/>
</dbReference>
<dbReference type="FunFam" id="1.10.238.10:FF:000097">
    <property type="entry name" value="Alpha-actinin, sarcomeric (F-actin cross linking protein)"/>
    <property type="match status" value="1"/>
</dbReference>
<dbReference type="Pfam" id="PF00307">
    <property type="entry name" value="CH"/>
    <property type="match status" value="2"/>
</dbReference>
<keyword evidence="3" id="KW-0106">Calcium</keyword>
<dbReference type="OrthoDB" id="10017054at2759"/>
<dbReference type="Proteomes" id="UP000799757">
    <property type="component" value="Unassembled WGS sequence"/>
</dbReference>
<dbReference type="InterPro" id="IPR014837">
    <property type="entry name" value="EF-hand_Ca_insen"/>
</dbReference>
<dbReference type="FunFam" id="1.10.418.10:FF:000030">
    <property type="entry name" value="Related to alpha-actinin"/>
    <property type="match status" value="1"/>
</dbReference>
<keyword evidence="8" id="KW-1185">Reference proteome</keyword>
<dbReference type="InterPro" id="IPR011992">
    <property type="entry name" value="EF-hand-dom_pair"/>
</dbReference>
<dbReference type="CDD" id="cd21215">
    <property type="entry name" value="CH_SpAIN1-like_rpt1"/>
    <property type="match status" value="1"/>
</dbReference>
<proteinExistence type="inferred from homology"/>
<dbReference type="PROSITE" id="PS50222">
    <property type="entry name" value="EF_HAND_2"/>
    <property type="match status" value="1"/>
</dbReference>
<evidence type="ECO:0000259" key="6">
    <source>
        <dbReference type="PROSITE" id="PS50222"/>
    </source>
</evidence>